<keyword evidence="3" id="KW-1185">Reference proteome</keyword>
<dbReference type="Proteomes" id="UP000183053">
    <property type="component" value="Unassembled WGS sequence"/>
</dbReference>
<evidence type="ECO:0000313" key="3">
    <source>
        <dbReference type="Proteomes" id="UP000183053"/>
    </source>
</evidence>
<protein>
    <submittedName>
        <fullName evidence="2">Multimeric flavodoxin WrbA</fullName>
    </submittedName>
</protein>
<dbReference type="Pfam" id="PF03358">
    <property type="entry name" value="FMN_red"/>
    <property type="match status" value="1"/>
</dbReference>
<dbReference type="Gene3D" id="3.40.50.360">
    <property type="match status" value="1"/>
</dbReference>
<dbReference type="STRING" id="47312.SAMN04489765_3400"/>
<dbReference type="EMBL" id="FNLF01000002">
    <property type="protein sequence ID" value="SDR13754.1"/>
    <property type="molecule type" value="Genomic_DNA"/>
</dbReference>
<evidence type="ECO:0000313" key="2">
    <source>
        <dbReference type="EMBL" id="SDR13754.1"/>
    </source>
</evidence>
<dbReference type="SUPFAM" id="SSF52218">
    <property type="entry name" value="Flavoproteins"/>
    <property type="match status" value="1"/>
</dbReference>
<reference evidence="3" key="1">
    <citation type="submission" date="2016-10" db="EMBL/GenBank/DDBJ databases">
        <authorList>
            <person name="Varghese N."/>
            <person name="Submissions S."/>
        </authorList>
    </citation>
    <scope>NUCLEOTIDE SEQUENCE [LARGE SCALE GENOMIC DNA]</scope>
    <source>
        <strain evidence="3">DSM 44142</strain>
    </source>
</reference>
<organism evidence="2 3">
    <name type="scientific">Tsukamurella pulmonis</name>
    <dbReference type="NCBI Taxonomy" id="47312"/>
    <lineage>
        <taxon>Bacteria</taxon>
        <taxon>Bacillati</taxon>
        <taxon>Actinomycetota</taxon>
        <taxon>Actinomycetes</taxon>
        <taxon>Mycobacteriales</taxon>
        <taxon>Tsukamurellaceae</taxon>
        <taxon>Tsukamurella</taxon>
    </lineage>
</organism>
<dbReference type="OrthoDB" id="8853249at2"/>
<dbReference type="InterPro" id="IPR029039">
    <property type="entry name" value="Flavoprotein-like_sf"/>
</dbReference>
<dbReference type="GO" id="GO:0016491">
    <property type="term" value="F:oxidoreductase activity"/>
    <property type="evidence" value="ECO:0007669"/>
    <property type="project" value="InterPro"/>
</dbReference>
<dbReference type="AlphaFoldDB" id="A0A1H1GKL5"/>
<proteinExistence type="predicted"/>
<name>A0A1H1GKL5_9ACTN</name>
<dbReference type="InterPro" id="IPR005025">
    <property type="entry name" value="FMN_Rdtase-like_dom"/>
</dbReference>
<dbReference type="RefSeq" id="WP_068567902.1">
    <property type="nucleotide sequence ID" value="NZ_FNLF01000002.1"/>
</dbReference>
<gene>
    <name evidence="2" type="ORF">SAMN04489765_3400</name>
</gene>
<evidence type="ECO:0000259" key="1">
    <source>
        <dbReference type="Pfam" id="PF03358"/>
    </source>
</evidence>
<feature type="domain" description="NADPH-dependent FMN reductase-like" evidence="1">
    <location>
        <begin position="15"/>
        <end position="149"/>
    </location>
</feature>
<accession>A0A1H1GKL5</accession>
<sequence length="201" mass="21342">MTSALAITCTLKPSPAASSSELLARQVLEALAGHDVSGSLLRAVDYDIRPGVQRDMGDGDQWPAVLERVRAADIVLLATPTWLGHMASVTQRVLERLDADLSETDEQGRPSLLGKVAMCAVVGNEDGAHKIIADVFDAMGDLGFTIPAQGSTYWNDEAMGGRDYRDLDAVPEAVAATTANAARNAAHLAALLGRAQYPPYR</sequence>